<gene>
    <name evidence="5" type="ORF">J2S42_001289</name>
</gene>
<evidence type="ECO:0008006" key="7">
    <source>
        <dbReference type="Google" id="ProtNLM"/>
    </source>
</evidence>
<dbReference type="GO" id="GO:0005737">
    <property type="term" value="C:cytoplasm"/>
    <property type="evidence" value="ECO:0007669"/>
    <property type="project" value="UniProtKB-ARBA"/>
</dbReference>
<proteinExistence type="predicted"/>
<evidence type="ECO:0000256" key="2">
    <source>
        <dbReference type="ARBA" id="ARBA00023034"/>
    </source>
</evidence>
<dbReference type="Proteomes" id="UP001240236">
    <property type="component" value="Unassembled WGS sequence"/>
</dbReference>
<dbReference type="InterPro" id="IPR038261">
    <property type="entry name" value="GPP34-like_sf"/>
</dbReference>
<comment type="caution">
    <text evidence="5">The sequence shown here is derived from an EMBL/GenBank/DDBJ whole genome shotgun (WGS) entry which is preliminary data.</text>
</comment>
<sequence length="220" mass="24045">MTISLAEELVLLAYNDEGIAYGTSTWLDYGVAGAHLVELALAERITLTGGKVDVIDTTPTGSPLADAALATIAADTKRRKPNDWVYRLSKKARQPVLDGLVTAGILEQRADRLMRIFPVTRYPAPHGVEPAVETERRRLLHAAIDGSDPAPDTRTLVLCTLIDALDWEKRVFPDLPRRETKKRLKELGDTHWAGVAVGRLIKDLQIAIMMSAVVVTTAAS</sequence>
<evidence type="ECO:0000313" key="5">
    <source>
        <dbReference type="EMBL" id="MDQ0364620.1"/>
    </source>
</evidence>
<dbReference type="Pfam" id="PF05719">
    <property type="entry name" value="GPP34"/>
    <property type="match status" value="1"/>
</dbReference>
<dbReference type="EMBL" id="JAUSUZ010000001">
    <property type="protein sequence ID" value="MDQ0364620.1"/>
    <property type="molecule type" value="Genomic_DNA"/>
</dbReference>
<reference evidence="5 6" key="1">
    <citation type="submission" date="2023-07" db="EMBL/GenBank/DDBJ databases">
        <title>Sequencing the genomes of 1000 actinobacteria strains.</title>
        <authorList>
            <person name="Klenk H.-P."/>
        </authorList>
    </citation>
    <scope>NUCLEOTIDE SEQUENCE [LARGE SCALE GENOMIC DNA]</scope>
    <source>
        <strain evidence="5 6">DSM 44709</strain>
    </source>
</reference>
<organism evidence="5 6">
    <name type="scientific">Catenuloplanes indicus</name>
    <dbReference type="NCBI Taxonomy" id="137267"/>
    <lineage>
        <taxon>Bacteria</taxon>
        <taxon>Bacillati</taxon>
        <taxon>Actinomycetota</taxon>
        <taxon>Actinomycetes</taxon>
        <taxon>Micromonosporales</taxon>
        <taxon>Micromonosporaceae</taxon>
        <taxon>Catenuloplanes</taxon>
    </lineage>
</organism>
<protein>
    <recommendedName>
        <fullName evidence="7">GPP34 family phosphoprotein</fullName>
    </recommendedName>
</protein>
<name>A0AAE4AV82_9ACTN</name>
<evidence type="ECO:0000256" key="3">
    <source>
        <dbReference type="ARBA" id="ARBA00023121"/>
    </source>
</evidence>
<evidence type="ECO:0000313" key="6">
    <source>
        <dbReference type="Proteomes" id="UP001240236"/>
    </source>
</evidence>
<evidence type="ECO:0000256" key="1">
    <source>
        <dbReference type="ARBA" id="ARBA00004255"/>
    </source>
</evidence>
<comment type="subcellular location">
    <subcellularLocation>
        <location evidence="1">Golgi apparatus membrane</location>
        <topology evidence="1">Peripheral membrane protein</topology>
        <orientation evidence="1">Cytoplasmic side</orientation>
    </subcellularLocation>
</comment>
<keyword evidence="4" id="KW-0472">Membrane</keyword>
<keyword evidence="6" id="KW-1185">Reference proteome</keyword>
<dbReference type="GO" id="GO:0012505">
    <property type="term" value="C:endomembrane system"/>
    <property type="evidence" value="ECO:0007669"/>
    <property type="project" value="UniProtKB-ARBA"/>
</dbReference>
<evidence type="ECO:0000256" key="4">
    <source>
        <dbReference type="ARBA" id="ARBA00023136"/>
    </source>
</evidence>
<keyword evidence="3" id="KW-0446">Lipid-binding</keyword>
<accession>A0AAE4AV82</accession>
<dbReference type="Gene3D" id="1.10.3630.10">
    <property type="entry name" value="yeast vps74-n-term truncation variant domain like"/>
    <property type="match status" value="1"/>
</dbReference>
<dbReference type="GO" id="GO:0070273">
    <property type="term" value="F:phosphatidylinositol-4-phosphate binding"/>
    <property type="evidence" value="ECO:0007669"/>
    <property type="project" value="InterPro"/>
</dbReference>
<dbReference type="RefSeq" id="WP_307236171.1">
    <property type="nucleotide sequence ID" value="NZ_JAUSUZ010000001.1"/>
</dbReference>
<keyword evidence="2" id="KW-0333">Golgi apparatus</keyword>
<dbReference type="InterPro" id="IPR008628">
    <property type="entry name" value="GPP34-like"/>
</dbReference>
<dbReference type="AlphaFoldDB" id="A0AAE4AV82"/>